<dbReference type="Proteomes" id="UP000451565">
    <property type="component" value="Unassembled WGS sequence"/>
</dbReference>
<dbReference type="AlphaFoldDB" id="A0A843YJR5"/>
<reference evidence="2 3" key="1">
    <citation type="submission" date="2019-10" db="EMBL/GenBank/DDBJ databases">
        <title>Glaciimonas soli sp. nov., a psychrophilic bacterium isolated from the forest soil of a high elevation mountain in Taiwan.</title>
        <authorList>
            <person name="Wang L.-T."/>
            <person name="Shieh W.Y."/>
        </authorList>
    </citation>
    <scope>NUCLEOTIDE SEQUENCE [LARGE SCALE GENOMIC DNA]</scope>
    <source>
        <strain evidence="2 3">GS1</strain>
    </source>
</reference>
<comment type="caution">
    <text evidence="2">The sequence shown here is derived from an EMBL/GenBank/DDBJ whole genome shotgun (WGS) entry which is preliminary data.</text>
</comment>
<keyword evidence="3" id="KW-1185">Reference proteome</keyword>
<dbReference type="PANTHER" id="PTHR39200">
    <property type="entry name" value="HYPOTHETICAL EXPORTED PROTEIN"/>
    <property type="match status" value="1"/>
</dbReference>
<dbReference type="PANTHER" id="PTHR39200:SF1">
    <property type="entry name" value="AUTO-TRANSPORTER ADHESIN HEAD GIN DOMAIN-CONTAINING PROTEIN-RELATED"/>
    <property type="match status" value="1"/>
</dbReference>
<dbReference type="Gene3D" id="2.160.20.120">
    <property type="match status" value="1"/>
</dbReference>
<proteinExistence type="predicted"/>
<dbReference type="Pfam" id="PF10988">
    <property type="entry name" value="DUF2807"/>
    <property type="match status" value="1"/>
</dbReference>
<protein>
    <submittedName>
        <fullName evidence="2">DUF2807 domain-containing protein</fullName>
    </submittedName>
</protein>
<organism evidence="2 3">
    <name type="scientific">Glaciimonas soli</name>
    <dbReference type="NCBI Taxonomy" id="2590999"/>
    <lineage>
        <taxon>Bacteria</taxon>
        <taxon>Pseudomonadati</taxon>
        <taxon>Pseudomonadota</taxon>
        <taxon>Betaproteobacteria</taxon>
        <taxon>Burkholderiales</taxon>
        <taxon>Oxalobacteraceae</taxon>
        <taxon>Glaciimonas</taxon>
    </lineage>
</organism>
<accession>A0A843YJR5</accession>
<name>A0A843YJR5_9BURK</name>
<gene>
    <name evidence="2" type="ORF">GEV47_02855</name>
</gene>
<dbReference type="InterPro" id="IPR021255">
    <property type="entry name" value="DUF2807"/>
</dbReference>
<dbReference type="OrthoDB" id="8885859at2"/>
<feature type="domain" description="Putative auto-transporter adhesin head GIN" evidence="1">
    <location>
        <begin position="71"/>
        <end position="253"/>
    </location>
</feature>
<sequence>MFLEKNLFLHLERLMAITSSTFSVSRCLRNITFMFGLLGLLMVSNVARASLFGNDIKGSGNIKEQTREVGHFNALSLGLPADVQLRQGNTERVTISTDDNILPLVETVVEHGVLKIQPAHEHTSFSSTKLIVIVEAKDINNISIGGSGTIVADKLNAPRLSVAIGGSGIVQISGLNSDALSISLGGSGGFKASGIANSIAATIGGSGSVLMGHLEAKTVEVTLGGSGHAIVWAKSALRLMIAGSGSVDYYGDPAVSRSVFGSGQVTQLGASPE</sequence>
<evidence type="ECO:0000259" key="1">
    <source>
        <dbReference type="Pfam" id="PF10988"/>
    </source>
</evidence>
<evidence type="ECO:0000313" key="3">
    <source>
        <dbReference type="Proteomes" id="UP000451565"/>
    </source>
</evidence>
<dbReference type="EMBL" id="WINI01000001">
    <property type="protein sequence ID" value="MQQ99624.1"/>
    <property type="molecule type" value="Genomic_DNA"/>
</dbReference>
<evidence type="ECO:0000313" key="2">
    <source>
        <dbReference type="EMBL" id="MQQ99624.1"/>
    </source>
</evidence>